<sequence>MPTKFNILRTSLYGAVLVFTCICLGMAGRLVSVLASSDLTRFIPFAIFVCAATLLIIISLLGFSFFLRERNPISTRIEIGCLGLAGLLWLVLGAYLVSSESREAEVECFTNQAESTPLSDELASFHTNQYQAMYNVLTAFAFLTAVLLLGFFAFLLFLAVRRHRMGDVHMWHGPVTSCAWFNDYSQSSKNTAKAAVLPAPVTQRTRSRSRPAPTSPMREATAAPLTTAPVRGHRSQRSRGHNSRGSRSNPARQHTADHSRGHGHTRQQGSAQSSLIGSGSDEYESGWMANPNRTTSPRRN</sequence>
<accession>A0A0D7BP99</accession>
<feature type="compositionally biased region" description="Polar residues" evidence="1">
    <location>
        <begin position="291"/>
        <end position="300"/>
    </location>
</feature>
<dbReference type="Proteomes" id="UP000054007">
    <property type="component" value="Unassembled WGS sequence"/>
</dbReference>
<feature type="transmembrane region" description="Helical" evidence="2">
    <location>
        <begin position="12"/>
        <end position="36"/>
    </location>
</feature>
<keyword evidence="2" id="KW-1133">Transmembrane helix</keyword>
<evidence type="ECO:0008006" key="5">
    <source>
        <dbReference type="Google" id="ProtNLM"/>
    </source>
</evidence>
<feature type="compositionally biased region" description="Basic residues" evidence="1">
    <location>
        <begin position="231"/>
        <end position="244"/>
    </location>
</feature>
<organism evidence="3 4">
    <name type="scientific">Cylindrobasidium torrendii FP15055 ss-10</name>
    <dbReference type="NCBI Taxonomy" id="1314674"/>
    <lineage>
        <taxon>Eukaryota</taxon>
        <taxon>Fungi</taxon>
        <taxon>Dikarya</taxon>
        <taxon>Basidiomycota</taxon>
        <taxon>Agaricomycotina</taxon>
        <taxon>Agaricomycetes</taxon>
        <taxon>Agaricomycetidae</taxon>
        <taxon>Agaricales</taxon>
        <taxon>Marasmiineae</taxon>
        <taxon>Physalacriaceae</taxon>
        <taxon>Cylindrobasidium</taxon>
    </lineage>
</organism>
<dbReference type="AlphaFoldDB" id="A0A0D7BP99"/>
<feature type="transmembrane region" description="Helical" evidence="2">
    <location>
        <begin position="132"/>
        <end position="160"/>
    </location>
</feature>
<evidence type="ECO:0000313" key="4">
    <source>
        <dbReference type="Proteomes" id="UP000054007"/>
    </source>
</evidence>
<protein>
    <recommendedName>
        <fullName evidence="5">MARVEL domain-containing protein</fullName>
    </recommendedName>
</protein>
<dbReference type="STRING" id="1314674.A0A0D7BP99"/>
<feature type="compositionally biased region" description="Polar residues" evidence="1">
    <location>
        <begin position="266"/>
        <end position="277"/>
    </location>
</feature>
<keyword evidence="2" id="KW-0812">Transmembrane</keyword>
<gene>
    <name evidence="3" type="ORF">CYLTODRAFT_408100</name>
</gene>
<name>A0A0D7BP99_9AGAR</name>
<evidence type="ECO:0000256" key="1">
    <source>
        <dbReference type="SAM" id="MobiDB-lite"/>
    </source>
</evidence>
<reference evidence="3 4" key="1">
    <citation type="journal article" date="2015" name="Fungal Genet. Biol.">
        <title>Evolution of novel wood decay mechanisms in Agaricales revealed by the genome sequences of Fistulina hepatica and Cylindrobasidium torrendii.</title>
        <authorList>
            <person name="Floudas D."/>
            <person name="Held B.W."/>
            <person name="Riley R."/>
            <person name="Nagy L.G."/>
            <person name="Koehler G."/>
            <person name="Ransdell A.S."/>
            <person name="Younus H."/>
            <person name="Chow J."/>
            <person name="Chiniquy J."/>
            <person name="Lipzen A."/>
            <person name="Tritt A."/>
            <person name="Sun H."/>
            <person name="Haridas S."/>
            <person name="LaButti K."/>
            <person name="Ohm R.A."/>
            <person name="Kues U."/>
            <person name="Blanchette R.A."/>
            <person name="Grigoriev I.V."/>
            <person name="Minto R.E."/>
            <person name="Hibbett D.S."/>
        </authorList>
    </citation>
    <scope>NUCLEOTIDE SEQUENCE [LARGE SCALE GENOMIC DNA]</scope>
    <source>
        <strain evidence="3 4">FP15055 ss-10</strain>
    </source>
</reference>
<evidence type="ECO:0000313" key="3">
    <source>
        <dbReference type="EMBL" id="KIY71416.1"/>
    </source>
</evidence>
<dbReference type="EMBL" id="KN880454">
    <property type="protein sequence ID" value="KIY71416.1"/>
    <property type="molecule type" value="Genomic_DNA"/>
</dbReference>
<dbReference type="OrthoDB" id="3266740at2759"/>
<proteinExistence type="predicted"/>
<feature type="transmembrane region" description="Helical" evidence="2">
    <location>
        <begin position="79"/>
        <end position="97"/>
    </location>
</feature>
<keyword evidence="4" id="KW-1185">Reference proteome</keyword>
<evidence type="ECO:0000256" key="2">
    <source>
        <dbReference type="SAM" id="Phobius"/>
    </source>
</evidence>
<keyword evidence="2" id="KW-0472">Membrane</keyword>
<feature type="transmembrane region" description="Helical" evidence="2">
    <location>
        <begin position="42"/>
        <end position="67"/>
    </location>
</feature>
<feature type="region of interest" description="Disordered" evidence="1">
    <location>
        <begin position="193"/>
        <end position="300"/>
    </location>
</feature>